<dbReference type="EMBL" id="JBHSGW010000009">
    <property type="protein sequence ID" value="MFC4739824.1"/>
    <property type="molecule type" value="Genomic_DNA"/>
</dbReference>
<reference evidence="2" key="1">
    <citation type="journal article" date="2019" name="Int. J. Syst. Evol. Microbiol.">
        <title>The Global Catalogue of Microorganisms (GCM) 10K type strain sequencing project: providing services to taxonomists for standard genome sequencing and annotation.</title>
        <authorList>
            <consortium name="The Broad Institute Genomics Platform"/>
            <consortium name="The Broad Institute Genome Sequencing Center for Infectious Disease"/>
            <person name="Wu L."/>
            <person name="Ma J."/>
        </authorList>
    </citation>
    <scope>NUCLEOTIDE SEQUENCE [LARGE SCALE GENOMIC DNA]</scope>
    <source>
        <strain evidence="2">CCUG 50349</strain>
    </source>
</reference>
<dbReference type="Proteomes" id="UP001595885">
    <property type="component" value="Unassembled WGS sequence"/>
</dbReference>
<evidence type="ECO:0000313" key="2">
    <source>
        <dbReference type="Proteomes" id="UP001595885"/>
    </source>
</evidence>
<dbReference type="RefSeq" id="WP_379739999.1">
    <property type="nucleotide sequence ID" value="NZ_JBHSGW010000009.1"/>
</dbReference>
<proteinExistence type="predicted"/>
<accession>A0ABV9P6F1</accession>
<gene>
    <name evidence="1" type="ORF">ACFO3U_07445</name>
</gene>
<name>A0ABV9P6F1_9FLAO</name>
<organism evidence="1 2">
    <name type="scientific">Flavobacterium ponti</name>
    <dbReference type="NCBI Taxonomy" id="665133"/>
    <lineage>
        <taxon>Bacteria</taxon>
        <taxon>Pseudomonadati</taxon>
        <taxon>Bacteroidota</taxon>
        <taxon>Flavobacteriia</taxon>
        <taxon>Flavobacteriales</taxon>
        <taxon>Flavobacteriaceae</taxon>
        <taxon>Flavobacterium</taxon>
    </lineage>
</organism>
<evidence type="ECO:0000313" key="1">
    <source>
        <dbReference type="EMBL" id="MFC4739824.1"/>
    </source>
</evidence>
<comment type="caution">
    <text evidence="1">The sequence shown here is derived from an EMBL/GenBank/DDBJ whole genome shotgun (WGS) entry which is preliminary data.</text>
</comment>
<keyword evidence="2" id="KW-1185">Reference proteome</keyword>
<sequence length="370" mass="40792">MTLIRYELTTQEKQDLKNGLNIDLRDNIIITSSVEDNEFAANLSDKLALSQDGDCFTLIQTSCNGSLNHPDGYLPDGSNCPGHHEEGIWTFCNDNGSSSGGDTFGGLDTGINNNNTSGTQTSGSGGGGGNVTTSPVICKTCPEFDENSPCEKIKNGTSSAAYKQKFKALTNNYNLDHETGFSQVGSSLIDGTHNNNHQIIYPDDSKNGTHVHNNNIKTKSDGSTYDANVKMLSPKDLYLLMFAFRPNNPDPLDTFHIMQSNEGIFAITIIDIAPFTVEQRNFLFNWNKEFEEIAKEIIETWNTSNARKNALAKMFLNGLKEAGLEDKIAFFEGEIENASDTNINNYNIKWTRNKLKSTFLGTSIEKTDCN</sequence>
<protein>
    <submittedName>
        <fullName evidence="1">Uncharacterized protein</fullName>
    </submittedName>
</protein>